<dbReference type="Pfam" id="PF03235">
    <property type="entry name" value="GmrSD_N"/>
    <property type="match status" value="1"/>
</dbReference>
<dbReference type="EMBL" id="PHNE01000002">
    <property type="protein sequence ID" value="PPE05540.1"/>
    <property type="molecule type" value="Genomic_DNA"/>
</dbReference>
<dbReference type="InterPro" id="IPR004919">
    <property type="entry name" value="GmrSD_N"/>
</dbReference>
<keyword evidence="4" id="KW-1185">Reference proteome</keyword>
<evidence type="ECO:0008006" key="5">
    <source>
        <dbReference type="Google" id="ProtNLM"/>
    </source>
</evidence>
<dbReference type="InterPro" id="IPR011089">
    <property type="entry name" value="GmrSD_C"/>
</dbReference>
<evidence type="ECO:0000313" key="4">
    <source>
        <dbReference type="Proteomes" id="UP000237865"/>
    </source>
</evidence>
<accession>A0A2S5RE10</accession>
<sequence>MELDIWKIGTNVGSMIKEWKNMVFPDLKSNIFSIVKDSKDKYFLKYNKNHGEPGSYTLLWSDTKLRQNIISMVNLGILEIVDFNKDNWISDYEMILNGNIQLKTKFFLDSNPTSKIIYNHLFSEMMQEEFNCYFQYKKEQKSNSKNDDDETQKENHEYFFKSFKDITFYNSFFVCLLKDIYKFSNQKFSILIEEKPADANKFYKYYDGFFDLQEFSPQEQNNLEELAVSFLFASRKEFDRVTGMKTTKNKRIKADNDPHKKQFLELEDNIREDFKKANSRKEMLSEIRTFGEILFDIKNRNHSYKIPIYQRDYKWNEEMIEKLFDDIFTGSNDDQGKKIHYMGTLLVNRPRTNDNSNLSKVVDGQQRLTSLIIILKAIHAEIIDRDIIPDPFIHEIMNTKNYRNLIEMSFERISGNPDTEAFKELLTNAENPKNPYSQIWKNYGFLLEQKLDSELCSDEELFNLTEFILRRVLFTITTDYSENEFEIFENMNTKKVELETIELIKNIIMMQIQDKVLEENEANINLHFDTKILKEFRDTETKNQVNSTKINNFIAAFVNYYQCFLDENDKLYKTIQTAANNKNELYSIFKEIVIFKIKEKTNSRDGKINLDEYNEIINFLNEHILLFKSVTDRKYYQNTNNSTHILSDILINFEGRTIYTPLIMFIVQKYMNSYKEILNHNELRRVLFVIENYENRFQVVLYRGQSLTNTMNKVLEKVAKARKINDAFLKEQFMSSETMNKIITPSNEQFKADLKTKISDKTLKNLIRRVDFWLANGCSLNLNPTHEWFKVLRETREHIIPQKLNDEWIEILKRNLKTNDINAVNKKHAETLEILGNGLLINHSPNAAAKNNVFKIKKQLYESDPNIKDYYQYKGYDQNEVFLMDLSKKEEFNFDDAENRTKQLIEIIMKIYDI</sequence>
<dbReference type="STRING" id="1399797.GCA_000518285_00015"/>
<dbReference type="RefSeq" id="WP_028126306.1">
    <property type="nucleotide sequence ID" value="NZ_PHNE01000002.1"/>
</dbReference>
<proteinExistence type="predicted"/>
<feature type="domain" description="GmrSD restriction endonucleases C-terminal" evidence="2">
    <location>
        <begin position="745"/>
        <end position="906"/>
    </location>
</feature>
<reference evidence="3 4" key="1">
    <citation type="submission" date="2017-11" db="EMBL/GenBank/DDBJ databases">
        <title>Genome sequence of Entomoplasma lucivorax PIPN-2 (ATCC 49196).</title>
        <authorList>
            <person name="Lo W.-S."/>
            <person name="Gasparich G.E."/>
            <person name="Kuo C.-H."/>
        </authorList>
    </citation>
    <scope>NUCLEOTIDE SEQUENCE [LARGE SCALE GENOMIC DNA]</scope>
    <source>
        <strain evidence="3 4">PIPN-2</strain>
    </source>
</reference>
<dbReference type="PANTHER" id="PTHR35149:SF1">
    <property type="entry name" value="DUF5655 DOMAIN-CONTAINING PROTEIN"/>
    <property type="match status" value="1"/>
</dbReference>
<organism evidence="3 4">
    <name type="scientific">Williamsoniiplasma lucivorax</name>
    <dbReference type="NCBI Taxonomy" id="209274"/>
    <lineage>
        <taxon>Bacteria</taxon>
        <taxon>Bacillati</taxon>
        <taxon>Mycoplasmatota</taxon>
        <taxon>Mollicutes</taxon>
        <taxon>Entomoplasmatales</taxon>
        <taxon>Williamsoniiplasma</taxon>
    </lineage>
</organism>
<protein>
    <recommendedName>
        <fullName evidence="5">DUF262 domain-containing protein</fullName>
    </recommendedName>
</protein>
<evidence type="ECO:0000259" key="1">
    <source>
        <dbReference type="Pfam" id="PF03235"/>
    </source>
</evidence>
<dbReference type="Proteomes" id="UP000237865">
    <property type="component" value="Unassembled WGS sequence"/>
</dbReference>
<dbReference type="PANTHER" id="PTHR35149">
    <property type="entry name" value="SLL5132 PROTEIN"/>
    <property type="match status" value="1"/>
</dbReference>
<dbReference type="AlphaFoldDB" id="A0A2S5RE10"/>
<evidence type="ECO:0000259" key="2">
    <source>
        <dbReference type="Pfam" id="PF07510"/>
    </source>
</evidence>
<dbReference type="Pfam" id="PF07510">
    <property type="entry name" value="GmrSD_C"/>
    <property type="match status" value="1"/>
</dbReference>
<feature type="domain" description="GmrSD restriction endonucleases N-terminal" evidence="1">
    <location>
        <begin position="298"/>
        <end position="508"/>
    </location>
</feature>
<gene>
    <name evidence="3" type="ORF">ELUCI_v1c06330</name>
</gene>
<name>A0A2S5RE10_9MOLU</name>
<evidence type="ECO:0000313" key="3">
    <source>
        <dbReference type="EMBL" id="PPE05540.1"/>
    </source>
</evidence>
<comment type="caution">
    <text evidence="3">The sequence shown here is derived from an EMBL/GenBank/DDBJ whole genome shotgun (WGS) entry which is preliminary data.</text>
</comment>